<reference evidence="5 6" key="1">
    <citation type="submission" date="2014-04" db="EMBL/GenBank/DDBJ databases">
        <title>Draft genome sequence of Hydrogenovibrio marinus MH-110, a model organism for aerobic H2 metabolism.</title>
        <authorList>
            <person name="Cha H.J."/>
            <person name="Jo B.H."/>
            <person name="Hwang B.H."/>
        </authorList>
    </citation>
    <scope>NUCLEOTIDE SEQUENCE [LARGE SCALE GENOMIC DNA]</scope>
    <source>
        <strain evidence="5 6">MH-110</strain>
    </source>
</reference>
<dbReference type="InterPro" id="IPR050393">
    <property type="entry name" value="MFP_Efflux_Pump"/>
</dbReference>
<dbReference type="Gene3D" id="2.40.50.100">
    <property type="match status" value="1"/>
</dbReference>
<sequence length="352" mass="38725">MTPDQQFARLIKFSMLLFVAILAYFMLADLKMPLTTQAMATRTVVKMAPQVSGRVTNVLVHNNQHVKQGDILFTLDDSPYKLALEKAKLSLDEAMQNNAELDASIRAASAEIHANEAQLEQKRRDAKRLSALYASNGVSRQLRDQAATDVRTTEAALTASKAQLAKLIAARGNTGSSNLKLLQAHNQEQQAELNLSYTKVCAQEDGVVTNLQLMDGSIAANDQPVLAIVSDKLDIIADFREKSLRGVNSQTQAWVTFDADPGKLFLAQVTSRDAGVSTGQFDANGSLATPIKSDRWIRDAQRMRLHLSLQTKDFPLLATGSLATVQLIPKNSLYRFLAKLQIKGISLLHYIY</sequence>
<feature type="coiled-coil region" evidence="2">
    <location>
        <begin position="84"/>
        <end position="132"/>
    </location>
</feature>
<keyword evidence="6" id="KW-1185">Reference proteome</keyword>
<keyword evidence="2" id="KW-0175">Coiled coil</keyword>
<organism evidence="5 6">
    <name type="scientific">Hydrogenovibrio marinus</name>
    <dbReference type="NCBI Taxonomy" id="28885"/>
    <lineage>
        <taxon>Bacteria</taxon>
        <taxon>Pseudomonadati</taxon>
        <taxon>Pseudomonadota</taxon>
        <taxon>Gammaproteobacteria</taxon>
        <taxon>Thiotrichales</taxon>
        <taxon>Piscirickettsiaceae</taxon>
        <taxon>Hydrogenovibrio</taxon>
    </lineage>
</organism>
<comment type="caution">
    <text evidence="5">The sequence shown here is derived from an EMBL/GenBank/DDBJ whole genome shotgun (WGS) entry which is preliminary data.</text>
</comment>
<dbReference type="SUPFAM" id="SSF111369">
    <property type="entry name" value="HlyD-like secretion proteins"/>
    <property type="match status" value="1"/>
</dbReference>
<feature type="domain" description="Multidrug resistance protein MdtA-like barrel-sandwich hybrid" evidence="4">
    <location>
        <begin position="44"/>
        <end position="229"/>
    </location>
</feature>
<dbReference type="AlphaFoldDB" id="A0A066ZXR4"/>
<proteinExistence type="inferred from homology"/>
<dbReference type="PANTHER" id="PTHR30367:SF6">
    <property type="entry name" value="SECRETION PROTEIN-RELATED"/>
    <property type="match status" value="1"/>
</dbReference>
<name>A0A066ZXR4_HYDMR</name>
<dbReference type="EMBL" id="JMIU01000001">
    <property type="protein sequence ID" value="KDN95131.1"/>
    <property type="molecule type" value="Genomic_DNA"/>
</dbReference>
<keyword evidence="3" id="KW-0472">Membrane</keyword>
<dbReference type="Pfam" id="PF25917">
    <property type="entry name" value="BSH_RND"/>
    <property type="match status" value="1"/>
</dbReference>
<keyword evidence="3" id="KW-1133">Transmembrane helix</keyword>
<dbReference type="RefSeq" id="WP_029908935.1">
    <property type="nucleotide sequence ID" value="NZ_AP020335.1"/>
</dbReference>
<evidence type="ECO:0000256" key="2">
    <source>
        <dbReference type="SAM" id="Coils"/>
    </source>
</evidence>
<dbReference type="STRING" id="28885.EI16_02145"/>
<dbReference type="PANTHER" id="PTHR30367">
    <property type="entry name" value="P-HYDROXYBENZOIC ACID EFFLUX PUMP SUBUNIT AAEA-RELATED"/>
    <property type="match status" value="1"/>
</dbReference>
<dbReference type="InterPro" id="IPR058625">
    <property type="entry name" value="MdtA-like_BSH"/>
</dbReference>
<evidence type="ECO:0000313" key="6">
    <source>
        <dbReference type="Proteomes" id="UP000027341"/>
    </source>
</evidence>
<dbReference type="Gene3D" id="2.40.30.170">
    <property type="match status" value="1"/>
</dbReference>
<feature type="transmembrane region" description="Helical" evidence="3">
    <location>
        <begin position="7"/>
        <end position="27"/>
    </location>
</feature>
<gene>
    <name evidence="5" type="ORF">EI16_02145</name>
</gene>
<evidence type="ECO:0000313" key="5">
    <source>
        <dbReference type="EMBL" id="KDN95131.1"/>
    </source>
</evidence>
<accession>A0A066ZXR4</accession>
<evidence type="ECO:0000256" key="1">
    <source>
        <dbReference type="ARBA" id="ARBA00009477"/>
    </source>
</evidence>
<dbReference type="Proteomes" id="UP000027341">
    <property type="component" value="Unassembled WGS sequence"/>
</dbReference>
<evidence type="ECO:0000256" key="3">
    <source>
        <dbReference type="SAM" id="Phobius"/>
    </source>
</evidence>
<keyword evidence="3" id="KW-0812">Transmembrane</keyword>
<protein>
    <submittedName>
        <fullName evidence="5">Hemolysin D</fullName>
    </submittedName>
</protein>
<evidence type="ECO:0000259" key="4">
    <source>
        <dbReference type="Pfam" id="PF25917"/>
    </source>
</evidence>
<comment type="similarity">
    <text evidence="1">Belongs to the membrane fusion protein (MFP) (TC 8.A.1) family.</text>
</comment>